<proteinExistence type="predicted"/>
<dbReference type="EMBL" id="PDUG01000002">
    <property type="protein sequence ID" value="PIC44479.1"/>
    <property type="molecule type" value="Genomic_DNA"/>
</dbReference>
<reference evidence="2" key="1">
    <citation type="submission" date="2017-10" db="EMBL/GenBank/DDBJ databases">
        <title>Rapid genome shrinkage in a self-fertile nematode reveals novel sperm competition proteins.</title>
        <authorList>
            <person name="Yin D."/>
            <person name="Schwarz E.M."/>
            <person name="Thomas C.G."/>
            <person name="Felde R.L."/>
            <person name="Korf I.F."/>
            <person name="Cutter A.D."/>
            <person name="Schartner C.M."/>
            <person name="Ralston E.J."/>
            <person name="Meyer B.J."/>
            <person name="Haag E.S."/>
        </authorList>
    </citation>
    <scope>NUCLEOTIDE SEQUENCE [LARGE SCALE GENOMIC DNA]</scope>
    <source>
        <strain evidence="2">JU1422</strain>
    </source>
</reference>
<dbReference type="Proteomes" id="UP000230233">
    <property type="component" value="Chromosome II"/>
</dbReference>
<comment type="caution">
    <text evidence="1">The sequence shown here is derived from an EMBL/GenBank/DDBJ whole genome shotgun (WGS) entry which is preliminary data.</text>
</comment>
<protein>
    <submittedName>
        <fullName evidence="1">Uncharacterized protein</fullName>
    </submittedName>
</protein>
<evidence type="ECO:0000313" key="1">
    <source>
        <dbReference type="EMBL" id="PIC44479.1"/>
    </source>
</evidence>
<sequence length="87" mass="9976">MVEERDTRFNAFINRNPSHNEAVFLLLQSLLNTMTEEESNSCMDQGHRVLKQVVGKIPKTLPGHKAIELIKKIDEALGEDTQWSNRN</sequence>
<keyword evidence="2" id="KW-1185">Reference proteome</keyword>
<dbReference type="AlphaFoldDB" id="A0A2G5UY93"/>
<evidence type="ECO:0000313" key="2">
    <source>
        <dbReference type="Proteomes" id="UP000230233"/>
    </source>
</evidence>
<accession>A0A2G5UY93</accession>
<gene>
    <name evidence="1" type="primary">Cnig_chr_II.g4833</name>
    <name evidence="1" type="ORF">B9Z55_004833</name>
</gene>
<name>A0A2G5UY93_9PELO</name>
<organism evidence="1 2">
    <name type="scientific">Caenorhabditis nigoni</name>
    <dbReference type="NCBI Taxonomy" id="1611254"/>
    <lineage>
        <taxon>Eukaryota</taxon>
        <taxon>Metazoa</taxon>
        <taxon>Ecdysozoa</taxon>
        <taxon>Nematoda</taxon>
        <taxon>Chromadorea</taxon>
        <taxon>Rhabditida</taxon>
        <taxon>Rhabditina</taxon>
        <taxon>Rhabditomorpha</taxon>
        <taxon>Rhabditoidea</taxon>
        <taxon>Rhabditidae</taxon>
        <taxon>Peloderinae</taxon>
        <taxon>Caenorhabditis</taxon>
    </lineage>
</organism>